<organism evidence="8 9">
    <name type="scientific">Panagrellus redivivus</name>
    <name type="common">Microworm</name>
    <dbReference type="NCBI Taxonomy" id="6233"/>
    <lineage>
        <taxon>Eukaryota</taxon>
        <taxon>Metazoa</taxon>
        <taxon>Ecdysozoa</taxon>
        <taxon>Nematoda</taxon>
        <taxon>Chromadorea</taxon>
        <taxon>Rhabditida</taxon>
        <taxon>Tylenchina</taxon>
        <taxon>Panagrolaimomorpha</taxon>
        <taxon>Panagrolaimoidea</taxon>
        <taxon>Panagrolaimidae</taxon>
        <taxon>Panagrellus</taxon>
    </lineage>
</organism>
<dbReference type="InterPro" id="IPR059242">
    <property type="entry name" value="mS23_dom"/>
</dbReference>
<dbReference type="GO" id="GO:0003735">
    <property type="term" value="F:structural constituent of ribosome"/>
    <property type="evidence" value="ECO:0007669"/>
    <property type="project" value="InterPro"/>
</dbReference>
<dbReference type="Pfam" id="PF10484">
    <property type="entry name" value="MRP-S23"/>
    <property type="match status" value="1"/>
</dbReference>
<evidence type="ECO:0000256" key="2">
    <source>
        <dbReference type="ARBA" id="ARBA00009864"/>
    </source>
</evidence>
<sequence>MASYLSRVERSAPIFSRITGLIRSGQLKWEDRPLWYDVYAAVPPYEEPVWDLKMPKSDQPVRSILYKEDAIRARFYNEFRAGGVTSLESPKPSVSEQFVKQYEDEQRDHKELTDDEIFRRTVKILQENGILRRRGAVPHS</sequence>
<evidence type="ECO:0000256" key="6">
    <source>
        <dbReference type="ARBA" id="ARBA00035137"/>
    </source>
</evidence>
<evidence type="ECO:0000256" key="3">
    <source>
        <dbReference type="ARBA" id="ARBA00022980"/>
    </source>
</evidence>
<feature type="domain" description="Small ribosomal subunit protein mS23 conserved" evidence="7">
    <location>
        <begin position="6"/>
        <end position="129"/>
    </location>
</feature>
<dbReference type="PANTHER" id="PTHR15925">
    <property type="entry name" value="MITOCHONDRIAL RIBOSOMAL PROTEIN S23"/>
    <property type="match status" value="1"/>
</dbReference>
<keyword evidence="4" id="KW-0496">Mitochondrion</keyword>
<evidence type="ECO:0000256" key="5">
    <source>
        <dbReference type="ARBA" id="ARBA00023274"/>
    </source>
</evidence>
<dbReference type="GO" id="GO:0005739">
    <property type="term" value="C:mitochondrion"/>
    <property type="evidence" value="ECO:0007669"/>
    <property type="project" value="InterPro"/>
</dbReference>
<name>A0A7E4UW86_PANRE</name>
<dbReference type="GO" id="GO:0006412">
    <property type="term" value="P:translation"/>
    <property type="evidence" value="ECO:0007669"/>
    <property type="project" value="InterPro"/>
</dbReference>
<keyword evidence="5" id="KW-0687">Ribonucleoprotein</keyword>
<evidence type="ECO:0000256" key="1">
    <source>
        <dbReference type="ARBA" id="ARBA00004173"/>
    </source>
</evidence>
<evidence type="ECO:0000256" key="4">
    <source>
        <dbReference type="ARBA" id="ARBA00023128"/>
    </source>
</evidence>
<keyword evidence="8" id="KW-1185">Reference proteome</keyword>
<accession>A0A7E4UW86</accession>
<evidence type="ECO:0000313" key="8">
    <source>
        <dbReference type="Proteomes" id="UP000492821"/>
    </source>
</evidence>
<dbReference type="AlphaFoldDB" id="A0A7E4UW86"/>
<dbReference type="InterPro" id="IPR023611">
    <property type="entry name" value="mS23_dom_met"/>
</dbReference>
<dbReference type="CDD" id="cd23701">
    <property type="entry name" value="At1g26750"/>
    <property type="match status" value="1"/>
</dbReference>
<dbReference type="GO" id="GO:0005840">
    <property type="term" value="C:ribosome"/>
    <property type="evidence" value="ECO:0007669"/>
    <property type="project" value="InterPro"/>
</dbReference>
<comment type="subcellular location">
    <subcellularLocation>
        <location evidence="1">Mitochondrion</location>
    </subcellularLocation>
</comment>
<reference evidence="9" key="2">
    <citation type="submission" date="2020-10" db="UniProtKB">
        <authorList>
            <consortium name="WormBaseParasite"/>
        </authorList>
    </citation>
    <scope>IDENTIFICATION</scope>
</reference>
<dbReference type="PANTHER" id="PTHR15925:SF2">
    <property type="entry name" value="SMALL RIBOSOMAL SUBUNIT PROTEIN MS23"/>
    <property type="match status" value="1"/>
</dbReference>
<dbReference type="WBParaSite" id="Pan_g13586.t1">
    <property type="protein sequence ID" value="Pan_g13586.t1"/>
    <property type="gene ID" value="Pan_g13586"/>
</dbReference>
<evidence type="ECO:0000313" key="9">
    <source>
        <dbReference type="WBParaSite" id="Pan_g13586.t1"/>
    </source>
</evidence>
<evidence type="ECO:0000259" key="7">
    <source>
        <dbReference type="Pfam" id="PF10484"/>
    </source>
</evidence>
<dbReference type="InterPro" id="IPR019520">
    <property type="entry name" value="Ribosomal_mS23_met"/>
</dbReference>
<proteinExistence type="inferred from homology"/>
<keyword evidence="3" id="KW-0689">Ribosomal protein</keyword>
<reference evidence="8" key="1">
    <citation type="journal article" date="2013" name="Genetics">
        <title>The draft genome and transcriptome of Panagrellus redivivus are shaped by the harsh demands of a free-living lifestyle.</title>
        <authorList>
            <person name="Srinivasan J."/>
            <person name="Dillman A.R."/>
            <person name="Macchietto M.G."/>
            <person name="Heikkinen L."/>
            <person name="Lakso M."/>
            <person name="Fracchia K.M."/>
            <person name="Antoshechkin I."/>
            <person name="Mortazavi A."/>
            <person name="Wong G."/>
            <person name="Sternberg P.W."/>
        </authorList>
    </citation>
    <scope>NUCLEOTIDE SEQUENCE [LARGE SCALE GENOMIC DNA]</scope>
    <source>
        <strain evidence="8">MT8872</strain>
    </source>
</reference>
<protein>
    <recommendedName>
        <fullName evidence="6">Small ribosomal subunit protein mS23</fullName>
    </recommendedName>
</protein>
<dbReference type="Proteomes" id="UP000492821">
    <property type="component" value="Unassembled WGS sequence"/>
</dbReference>
<comment type="similarity">
    <text evidence="2">Belongs to the mitochondrion-specific ribosomal protein mS23 family.</text>
</comment>